<evidence type="ECO:0000313" key="10">
    <source>
        <dbReference type="EMBL" id="GLR17832.1"/>
    </source>
</evidence>
<evidence type="ECO:0000256" key="4">
    <source>
        <dbReference type="ARBA" id="ARBA00022452"/>
    </source>
</evidence>
<dbReference type="Gene3D" id="1.20.1600.10">
    <property type="entry name" value="Outer membrane efflux proteins (OEP)"/>
    <property type="match status" value="1"/>
</dbReference>
<name>A0AA37WEW8_9BACT</name>
<sequence>MMRKMIKYTFVVLFFLSMFLNFHAEAQSNIDLEEVLRIARKSTFASTNADQQKQIAKQDYAIFKSSLKPALFLDGKIPGFFSSSSAITQPNGTIEFQRVSQNNASLSLFAQQSIPLTGATLFVQSNIQRFDDFTFNNRLYNGVPLRIGISQPIFGFNQMKWNKQLAPVTLKEANVQYTFDIENTQFQANFLYFQVLIAEEDRKISKLNTEVNERLIKIAEERLELGKISKDEKLQLEIELENAKVNLRSADYQLQAAERNLWTFLSEKAGPGLSYSIPDPMSEILIDEDKAVEMAMKNRPEIISYQRQLLEAERNIAQVKAATGPQANLFASFGLARGAESVSEIYRGPFTEQQLSLTFSVPIVDWGKRKSSRMQAQIVHENTLASIKQETAEMENSVRLKVREFSMLQRAVKDQEAIRTLAEKRFNIANERYVLGAISITDWTLAQREKDQTRRNYIQTLSNYWNSYYALRLMTGFDFANNQKITY</sequence>
<keyword evidence="4" id="KW-1134">Transmembrane beta strand</keyword>
<comment type="caution">
    <text evidence="10">The sequence shown here is derived from an EMBL/GenBank/DDBJ whole genome shotgun (WGS) entry which is preliminary data.</text>
</comment>
<reference evidence="10" key="2">
    <citation type="submission" date="2023-01" db="EMBL/GenBank/DDBJ databases">
        <title>Draft genome sequence of Portibacter lacus strain NBRC 108769.</title>
        <authorList>
            <person name="Sun Q."/>
            <person name="Mori K."/>
        </authorList>
    </citation>
    <scope>NUCLEOTIDE SEQUENCE</scope>
    <source>
        <strain evidence="10">NBRC 108769</strain>
    </source>
</reference>
<keyword evidence="5" id="KW-0812">Transmembrane</keyword>
<evidence type="ECO:0000256" key="1">
    <source>
        <dbReference type="ARBA" id="ARBA00004442"/>
    </source>
</evidence>
<comment type="subcellular location">
    <subcellularLocation>
        <location evidence="1">Cell outer membrane</location>
    </subcellularLocation>
</comment>
<dbReference type="GO" id="GO:0015562">
    <property type="term" value="F:efflux transmembrane transporter activity"/>
    <property type="evidence" value="ECO:0007669"/>
    <property type="project" value="InterPro"/>
</dbReference>
<keyword evidence="9" id="KW-0732">Signal</keyword>
<dbReference type="Pfam" id="PF02321">
    <property type="entry name" value="OEP"/>
    <property type="match status" value="2"/>
</dbReference>
<evidence type="ECO:0000256" key="8">
    <source>
        <dbReference type="SAM" id="Coils"/>
    </source>
</evidence>
<dbReference type="EMBL" id="BSOH01000014">
    <property type="protein sequence ID" value="GLR17832.1"/>
    <property type="molecule type" value="Genomic_DNA"/>
</dbReference>
<dbReference type="GO" id="GO:0015288">
    <property type="term" value="F:porin activity"/>
    <property type="evidence" value="ECO:0007669"/>
    <property type="project" value="TreeGrafter"/>
</dbReference>
<dbReference type="GO" id="GO:1990281">
    <property type="term" value="C:efflux pump complex"/>
    <property type="evidence" value="ECO:0007669"/>
    <property type="project" value="TreeGrafter"/>
</dbReference>
<comment type="similarity">
    <text evidence="2">Belongs to the outer membrane factor (OMF) (TC 1.B.17) family.</text>
</comment>
<evidence type="ECO:0000256" key="7">
    <source>
        <dbReference type="ARBA" id="ARBA00023237"/>
    </source>
</evidence>
<evidence type="ECO:0000256" key="5">
    <source>
        <dbReference type="ARBA" id="ARBA00022692"/>
    </source>
</evidence>
<evidence type="ECO:0000313" key="11">
    <source>
        <dbReference type="Proteomes" id="UP001156666"/>
    </source>
</evidence>
<evidence type="ECO:0000256" key="6">
    <source>
        <dbReference type="ARBA" id="ARBA00023136"/>
    </source>
</evidence>
<reference evidence="10" key="1">
    <citation type="journal article" date="2014" name="Int. J. Syst. Evol. Microbiol.">
        <title>Complete genome sequence of Corynebacterium casei LMG S-19264T (=DSM 44701T), isolated from a smear-ripened cheese.</title>
        <authorList>
            <consortium name="US DOE Joint Genome Institute (JGI-PGF)"/>
            <person name="Walter F."/>
            <person name="Albersmeier A."/>
            <person name="Kalinowski J."/>
            <person name="Ruckert C."/>
        </authorList>
    </citation>
    <scope>NUCLEOTIDE SEQUENCE</scope>
    <source>
        <strain evidence="10">NBRC 108769</strain>
    </source>
</reference>
<keyword evidence="7" id="KW-0998">Cell outer membrane</keyword>
<dbReference type="SUPFAM" id="SSF56954">
    <property type="entry name" value="Outer membrane efflux proteins (OEP)"/>
    <property type="match status" value="1"/>
</dbReference>
<dbReference type="InterPro" id="IPR051906">
    <property type="entry name" value="TolC-like"/>
</dbReference>
<organism evidence="10 11">
    <name type="scientific">Portibacter lacus</name>
    <dbReference type="NCBI Taxonomy" id="1099794"/>
    <lineage>
        <taxon>Bacteria</taxon>
        <taxon>Pseudomonadati</taxon>
        <taxon>Bacteroidota</taxon>
        <taxon>Saprospiria</taxon>
        <taxon>Saprospirales</taxon>
        <taxon>Haliscomenobacteraceae</taxon>
        <taxon>Portibacter</taxon>
    </lineage>
</organism>
<keyword evidence="8" id="KW-0175">Coiled coil</keyword>
<feature type="signal peptide" evidence="9">
    <location>
        <begin position="1"/>
        <end position="26"/>
    </location>
</feature>
<proteinExistence type="inferred from homology"/>
<dbReference type="PANTHER" id="PTHR30026">
    <property type="entry name" value="OUTER MEMBRANE PROTEIN TOLC"/>
    <property type="match status" value="1"/>
</dbReference>
<dbReference type="AlphaFoldDB" id="A0AA37WEW8"/>
<keyword evidence="3" id="KW-0813">Transport</keyword>
<protein>
    <submittedName>
        <fullName evidence="10">Membrane protein</fullName>
    </submittedName>
</protein>
<feature type="coiled-coil region" evidence="8">
    <location>
        <begin position="233"/>
        <end position="260"/>
    </location>
</feature>
<evidence type="ECO:0000256" key="3">
    <source>
        <dbReference type="ARBA" id="ARBA00022448"/>
    </source>
</evidence>
<feature type="chain" id="PRO_5041289839" evidence="9">
    <location>
        <begin position="27"/>
        <end position="487"/>
    </location>
</feature>
<dbReference type="GO" id="GO:0009279">
    <property type="term" value="C:cell outer membrane"/>
    <property type="evidence" value="ECO:0007669"/>
    <property type="project" value="UniProtKB-SubCell"/>
</dbReference>
<dbReference type="Proteomes" id="UP001156666">
    <property type="component" value="Unassembled WGS sequence"/>
</dbReference>
<keyword evidence="11" id="KW-1185">Reference proteome</keyword>
<keyword evidence="6" id="KW-0472">Membrane</keyword>
<evidence type="ECO:0000256" key="9">
    <source>
        <dbReference type="SAM" id="SignalP"/>
    </source>
</evidence>
<gene>
    <name evidence="10" type="ORF">GCM10007940_24470</name>
</gene>
<accession>A0AA37WEW8</accession>
<dbReference type="InterPro" id="IPR003423">
    <property type="entry name" value="OMP_efflux"/>
</dbReference>
<dbReference type="PANTHER" id="PTHR30026:SF20">
    <property type="entry name" value="OUTER MEMBRANE PROTEIN TOLC"/>
    <property type="match status" value="1"/>
</dbReference>
<evidence type="ECO:0000256" key="2">
    <source>
        <dbReference type="ARBA" id="ARBA00007613"/>
    </source>
</evidence>